<keyword evidence="3" id="KW-1185">Reference proteome</keyword>
<dbReference type="Gramene" id="OMERI10G12390.2">
    <property type="protein sequence ID" value="OMERI10G12390.2"/>
    <property type="gene ID" value="OMERI10G12390"/>
</dbReference>
<name>A0A0E0EZX4_9ORYZ</name>
<dbReference type="EnsemblPlants" id="OMERI10G12390.2">
    <property type="protein sequence ID" value="OMERI10G12390.2"/>
    <property type="gene ID" value="OMERI10G12390"/>
</dbReference>
<feature type="region of interest" description="Disordered" evidence="1">
    <location>
        <begin position="47"/>
        <end position="71"/>
    </location>
</feature>
<proteinExistence type="predicted"/>
<evidence type="ECO:0000256" key="1">
    <source>
        <dbReference type="SAM" id="MobiDB-lite"/>
    </source>
</evidence>
<dbReference type="HOGENOM" id="CLU_1597084_0_0_1"/>
<dbReference type="AlphaFoldDB" id="A0A0E0EZX4"/>
<accession>A0A0E0EZX4</accession>
<evidence type="ECO:0000313" key="2">
    <source>
        <dbReference type="EnsemblPlants" id="OMERI10G12390.2"/>
    </source>
</evidence>
<organism evidence="2">
    <name type="scientific">Oryza meridionalis</name>
    <dbReference type="NCBI Taxonomy" id="40149"/>
    <lineage>
        <taxon>Eukaryota</taxon>
        <taxon>Viridiplantae</taxon>
        <taxon>Streptophyta</taxon>
        <taxon>Embryophyta</taxon>
        <taxon>Tracheophyta</taxon>
        <taxon>Spermatophyta</taxon>
        <taxon>Magnoliopsida</taxon>
        <taxon>Liliopsida</taxon>
        <taxon>Poales</taxon>
        <taxon>Poaceae</taxon>
        <taxon>BOP clade</taxon>
        <taxon>Oryzoideae</taxon>
        <taxon>Oryzeae</taxon>
        <taxon>Oryzinae</taxon>
        <taxon>Oryza</taxon>
    </lineage>
</organism>
<dbReference type="Proteomes" id="UP000008021">
    <property type="component" value="Chromosome 10"/>
</dbReference>
<sequence length="167" mass="17801">MFWTILFGDSIAAASSSETSAGLSLQPSAPKYQEGFVANGTFCHGQKRGGAMRSAAAGGDGRRRRPPPAVRGCGAKGIAGAALVVTGRAIDRWRARAVAGAEVDEARNLGGAFSSVKSLDKNPLLALRTCEAIQRFCREKVGPVGTWARFFCELRPILPDRVRFHIN</sequence>
<protein>
    <submittedName>
        <fullName evidence="2">Uncharacterized protein</fullName>
    </submittedName>
</protein>
<evidence type="ECO:0000313" key="3">
    <source>
        <dbReference type="Proteomes" id="UP000008021"/>
    </source>
</evidence>
<reference evidence="2" key="1">
    <citation type="submission" date="2015-04" db="UniProtKB">
        <authorList>
            <consortium name="EnsemblPlants"/>
        </authorList>
    </citation>
    <scope>IDENTIFICATION</scope>
</reference>
<reference evidence="2" key="2">
    <citation type="submission" date="2018-05" db="EMBL/GenBank/DDBJ databases">
        <title>OmerRS3 (Oryza meridionalis Reference Sequence Version 3).</title>
        <authorList>
            <person name="Zhang J."/>
            <person name="Kudrna D."/>
            <person name="Lee S."/>
            <person name="Talag J."/>
            <person name="Welchert J."/>
            <person name="Wing R.A."/>
        </authorList>
    </citation>
    <scope>NUCLEOTIDE SEQUENCE [LARGE SCALE GENOMIC DNA]</scope>
    <source>
        <strain evidence="2">cv. OR44</strain>
    </source>
</reference>